<organism evidence="4 5">
    <name type="scientific">Microbacterium sufflavum</name>
    <dbReference type="NCBI Taxonomy" id="2851649"/>
    <lineage>
        <taxon>Bacteria</taxon>
        <taxon>Bacillati</taxon>
        <taxon>Actinomycetota</taxon>
        <taxon>Actinomycetes</taxon>
        <taxon>Micrococcales</taxon>
        <taxon>Microbacteriaceae</taxon>
        <taxon>Microbacterium</taxon>
    </lineage>
</organism>
<dbReference type="InterPro" id="IPR039697">
    <property type="entry name" value="Alcohol_dehydrogenase_Fe"/>
</dbReference>
<feature type="compositionally biased region" description="Basic and acidic residues" evidence="2">
    <location>
        <begin position="388"/>
        <end position="400"/>
    </location>
</feature>
<evidence type="ECO:0000256" key="1">
    <source>
        <dbReference type="ARBA" id="ARBA00023002"/>
    </source>
</evidence>
<accession>A0ABY4IAC1</accession>
<evidence type="ECO:0000313" key="5">
    <source>
        <dbReference type="Proteomes" id="UP000831467"/>
    </source>
</evidence>
<evidence type="ECO:0000259" key="3">
    <source>
        <dbReference type="Pfam" id="PF00465"/>
    </source>
</evidence>
<feature type="domain" description="Alcohol dehydrogenase iron-type/glycerol dehydrogenase GldA" evidence="3">
    <location>
        <begin position="58"/>
        <end position="171"/>
    </location>
</feature>
<dbReference type="SUPFAM" id="SSF56796">
    <property type="entry name" value="Dehydroquinate synthase-like"/>
    <property type="match status" value="1"/>
</dbReference>
<reference evidence="4 5" key="1">
    <citation type="submission" date="2021-06" db="EMBL/GenBank/DDBJ databases">
        <title>Genome-based taxonomic framework of Microbacterium strains isolated from marine environment, the description of four new species and reclassification of four preexisting species.</title>
        <authorList>
            <person name="Lee S.D."/>
            <person name="Kim S.-M."/>
            <person name="Byeon Y.-S."/>
            <person name="Yang H.L."/>
            <person name="Kim I.S."/>
        </authorList>
    </citation>
    <scope>NUCLEOTIDE SEQUENCE [LARGE SCALE GENOMIC DNA]</scope>
    <source>
        <strain evidence="4 5">SSW1-51</strain>
    </source>
</reference>
<feature type="region of interest" description="Disordered" evidence="2">
    <location>
        <begin position="381"/>
        <end position="400"/>
    </location>
</feature>
<sequence length="400" mass="42006">MTSGFAGRVPTLWHGPGIARRMTRQLTAGREALVIADPAAVLPLPTGRSVRTRTLDTGRADVRAVLAIAREMMDRPPEVVVAVGGGSILDAGKIAALALARGHLLDYAIGHARLSALTVLPDALPPVDLVAVPTTLGTSSETNGVGILTNERGSRLIVGRALRPRHALVDPWNFSTLSPGAVREGALEAFLRIAGAATSVQRSPRADSDAVALGRALLETAAHDAGSPSGRQRLARLSGATQRSAALRGGDPFSARHWYLANEVSSHLGVRKMVATAAVIGAVWRRIGAGDARWGDRESLADFWARVAHAVALPLDPADGIDALLERWRIPSPPRPAAALLHSIAEAAEQSWGGRRPMLHGLDAGDLRAVLGDGRWSLRNAAAKAGRSTKEGGERDGTTQ</sequence>
<dbReference type="PANTHER" id="PTHR11496">
    <property type="entry name" value="ALCOHOL DEHYDROGENASE"/>
    <property type="match status" value="1"/>
</dbReference>
<evidence type="ECO:0000256" key="2">
    <source>
        <dbReference type="SAM" id="MobiDB-lite"/>
    </source>
</evidence>
<dbReference type="NCBIfam" id="NF041822">
    <property type="entry name" value="daptide_DH"/>
    <property type="match status" value="1"/>
</dbReference>
<keyword evidence="1 4" id="KW-0560">Oxidoreductase</keyword>
<dbReference type="InterPro" id="IPR001670">
    <property type="entry name" value="ADH_Fe/GldA"/>
</dbReference>
<protein>
    <submittedName>
        <fullName evidence="4">Iron-containing alcohol dehydrogenase</fullName>
        <ecNumber evidence="4">1.1.1.1</ecNumber>
    </submittedName>
</protein>
<name>A0ABY4IAC1_9MICO</name>
<dbReference type="Proteomes" id="UP000831467">
    <property type="component" value="Chromosome"/>
</dbReference>
<evidence type="ECO:0000313" key="4">
    <source>
        <dbReference type="EMBL" id="UPL09709.1"/>
    </source>
</evidence>
<dbReference type="EMBL" id="CP078076">
    <property type="protein sequence ID" value="UPL09709.1"/>
    <property type="molecule type" value="Genomic_DNA"/>
</dbReference>
<dbReference type="InterPro" id="IPR049692">
    <property type="entry name" value="Daptide_DH"/>
</dbReference>
<proteinExistence type="predicted"/>
<dbReference type="Gene3D" id="3.40.50.1970">
    <property type="match status" value="1"/>
</dbReference>
<gene>
    <name evidence="4" type="ORF">KV394_00690</name>
</gene>
<dbReference type="Pfam" id="PF00465">
    <property type="entry name" value="Fe-ADH"/>
    <property type="match status" value="1"/>
</dbReference>
<keyword evidence="5" id="KW-1185">Reference proteome</keyword>
<dbReference type="GO" id="GO:0004022">
    <property type="term" value="F:alcohol dehydrogenase (NAD+) activity"/>
    <property type="evidence" value="ECO:0007669"/>
    <property type="project" value="UniProtKB-EC"/>
</dbReference>
<dbReference type="EC" id="1.1.1.1" evidence="4"/>
<dbReference type="PANTHER" id="PTHR11496:SF83">
    <property type="entry name" value="HYDROXYACID-OXOACID TRANSHYDROGENASE, MITOCHONDRIAL"/>
    <property type="match status" value="1"/>
</dbReference>